<comment type="caution">
    <text evidence="11">The sequence shown here is derived from an EMBL/GenBank/DDBJ whole genome shotgun (WGS) entry which is preliminary data.</text>
</comment>
<dbReference type="InterPro" id="IPR002401">
    <property type="entry name" value="Cyt_P450_E_grp-I"/>
</dbReference>
<dbReference type="Pfam" id="PF00067">
    <property type="entry name" value="p450"/>
    <property type="match status" value="2"/>
</dbReference>
<dbReference type="PRINTS" id="PR00463">
    <property type="entry name" value="EP450I"/>
</dbReference>
<dbReference type="PANTHER" id="PTHR46300:SF12">
    <property type="entry name" value="P450, PUTATIVE (EUROFUNG)-RELATED"/>
    <property type="match status" value="1"/>
</dbReference>
<dbReference type="PROSITE" id="PS00086">
    <property type="entry name" value="CYTOCHROME_P450"/>
    <property type="match status" value="1"/>
</dbReference>
<comment type="similarity">
    <text evidence="3 10">Belongs to the cytochrome P450 family.</text>
</comment>
<dbReference type="InterPro" id="IPR017972">
    <property type="entry name" value="Cyt_P450_CS"/>
</dbReference>
<dbReference type="OrthoDB" id="2789670at2759"/>
<evidence type="ECO:0000256" key="2">
    <source>
        <dbReference type="ARBA" id="ARBA00005179"/>
    </source>
</evidence>
<evidence type="ECO:0000256" key="9">
    <source>
        <dbReference type="PIRSR" id="PIRSR602401-1"/>
    </source>
</evidence>
<dbReference type="GO" id="GO:0004497">
    <property type="term" value="F:monooxygenase activity"/>
    <property type="evidence" value="ECO:0007669"/>
    <property type="project" value="UniProtKB-KW"/>
</dbReference>
<dbReference type="PANTHER" id="PTHR46300">
    <property type="entry name" value="P450, PUTATIVE (EUROFUNG)-RELATED-RELATED"/>
    <property type="match status" value="1"/>
</dbReference>
<dbReference type="InterPro" id="IPR036396">
    <property type="entry name" value="Cyt_P450_sf"/>
</dbReference>
<dbReference type="GO" id="GO:0020037">
    <property type="term" value="F:heme binding"/>
    <property type="evidence" value="ECO:0007669"/>
    <property type="project" value="InterPro"/>
</dbReference>
<feature type="binding site" description="axial binding residue" evidence="9">
    <location>
        <position position="424"/>
    </location>
    <ligand>
        <name>heme</name>
        <dbReference type="ChEBI" id="CHEBI:30413"/>
    </ligand>
    <ligandPart>
        <name>Fe</name>
        <dbReference type="ChEBI" id="CHEBI:18248"/>
    </ligandPart>
</feature>
<dbReference type="GO" id="GO:0005506">
    <property type="term" value="F:iron ion binding"/>
    <property type="evidence" value="ECO:0007669"/>
    <property type="project" value="InterPro"/>
</dbReference>
<evidence type="ECO:0000256" key="10">
    <source>
        <dbReference type="RuleBase" id="RU000461"/>
    </source>
</evidence>
<evidence type="ECO:0000256" key="8">
    <source>
        <dbReference type="ARBA" id="ARBA00023033"/>
    </source>
</evidence>
<proteinExistence type="inferred from homology"/>
<organism evidence="11 12">
    <name type="scientific">Candolleomyces eurysporus</name>
    <dbReference type="NCBI Taxonomy" id="2828524"/>
    <lineage>
        <taxon>Eukaryota</taxon>
        <taxon>Fungi</taxon>
        <taxon>Dikarya</taxon>
        <taxon>Basidiomycota</taxon>
        <taxon>Agaricomycotina</taxon>
        <taxon>Agaricomycetes</taxon>
        <taxon>Agaricomycetidae</taxon>
        <taxon>Agaricales</taxon>
        <taxon>Agaricineae</taxon>
        <taxon>Psathyrellaceae</taxon>
        <taxon>Candolleomyces</taxon>
    </lineage>
</organism>
<keyword evidence="5 9" id="KW-0479">Metal-binding</keyword>
<dbReference type="GO" id="GO:0016705">
    <property type="term" value="F:oxidoreductase activity, acting on paired donors, with incorporation or reduction of molecular oxygen"/>
    <property type="evidence" value="ECO:0007669"/>
    <property type="project" value="InterPro"/>
</dbReference>
<dbReference type="CDD" id="cd11065">
    <property type="entry name" value="CYP64-like"/>
    <property type="match status" value="1"/>
</dbReference>
<name>A0A9W8MG12_9AGAR</name>
<sequence>MDTFLLGNASGENFTKALAASFLVCGAALVLGYRKRSPKPPLPPGPPGWPLVGNAFDVPAEEFWLKYKEWSDLYGSDVIYLNIMGSPVIVLNSLEACKTLLETRASNYSSRPEMPMMNDLVGFGWNIGFIPYDEKWKESYRGHCRLFAGSFILDVAYGLDIQSKDDFYIQLAERGMRAMALAGTFSGYLVNFIPSLKYLPWWFPGVQFKRDARVWRRDAEAMPRDCLRFAEDALKRGDARPCFATQLLQELEQENGEFAEKMKVIHDVLGSIYSGKYYMCGSRFTVVSSFTTFLLTMVQNPDVLKRAQKDIDEAVSQLGRLPDFREYRALPYIQALVWEVLRWRPVAPVAVPHFATEDDVYNGYCIPAGSTVFANSWAVLHDETVYGPNPDLFDPSRFMNASNDDINPEISMGYDMFGFGRRICPARLVAVESLWIFVVSVLAVFDIKAADGEENIGKYTSGMLIHPHPFRMQILPRSIDAANLIRNGVIASL</sequence>
<evidence type="ECO:0000256" key="3">
    <source>
        <dbReference type="ARBA" id="ARBA00010617"/>
    </source>
</evidence>
<dbReference type="SUPFAM" id="SSF48264">
    <property type="entry name" value="Cytochrome P450"/>
    <property type="match status" value="1"/>
</dbReference>
<keyword evidence="4 9" id="KW-0349">Heme</keyword>
<keyword evidence="8 10" id="KW-0503">Monooxygenase</keyword>
<dbReference type="Proteomes" id="UP001140091">
    <property type="component" value="Unassembled WGS sequence"/>
</dbReference>
<evidence type="ECO:0000256" key="7">
    <source>
        <dbReference type="ARBA" id="ARBA00023004"/>
    </source>
</evidence>
<evidence type="ECO:0000256" key="1">
    <source>
        <dbReference type="ARBA" id="ARBA00001971"/>
    </source>
</evidence>
<gene>
    <name evidence="11" type="ORF">H1R20_g8621</name>
</gene>
<dbReference type="EMBL" id="JANBPK010000925">
    <property type="protein sequence ID" value="KAJ2928477.1"/>
    <property type="molecule type" value="Genomic_DNA"/>
</dbReference>
<reference evidence="11" key="1">
    <citation type="submission" date="2022-06" db="EMBL/GenBank/DDBJ databases">
        <title>Genome Sequence of Candolleomyces eurysporus.</title>
        <authorList>
            <person name="Buettner E."/>
        </authorList>
    </citation>
    <scope>NUCLEOTIDE SEQUENCE</scope>
    <source>
        <strain evidence="11">VTCC 930004</strain>
    </source>
</reference>
<evidence type="ECO:0000256" key="4">
    <source>
        <dbReference type="ARBA" id="ARBA00022617"/>
    </source>
</evidence>
<evidence type="ECO:0000256" key="5">
    <source>
        <dbReference type="ARBA" id="ARBA00022723"/>
    </source>
</evidence>
<evidence type="ECO:0000256" key="6">
    <source>
        <dbReference type="ARBA" id="ARBA00023002"/>
    </source>
</evidence>
<dbReference type="InterPro" id="IPR050364">
    <property type="entry name" value="Cytochrome_P450_fung"/>
</dbReference>
<evidence type="ECO:0008006" key="13">
    <source>
        <dbReference type="Google" id="ProtNLM"/>
    </source>
</evidence>
<feature type="non-terminal residue" evidence="11">
    <location>
        <position position="1"/>
    </location>
</feature>
<dbReference type="Gene3D" id="1.10.630.10">
    <property type="entry name" value="Cytochrome P450"/>
    <property type="match status" value="1"/>
</dbReference>
<evidence type="ECO:0000313" key="12">
    <source>
        <dbReference type="Proteomes" id="UP001140091"/>
    </source>
</evidence>
<keyword evidence="6 10" id="KW-0560">Oxidoreductase</keyword>
<dbReference type="AlphaFoldDB" id="A0A9W8MG12"/>
<keyword evidence="12" id="KW-1185">Reference proteome</keyword>
<protein>
    <recommendedName>
        <fullName evidence="13">Cytochrome P450</fullName>
    </recommendedName>
</protein>
<keyword evidence="7 9" id="KW-0408">Iron</keyword>
<comment type="pathway">
    <text evidence="2">Secondary metabolite biosynthesis.</text>
</comment>
<evidence type="ECO:0000313" key="11">
    <source>
        <dbReference type="EMBL" id="KAJ2928477.1"/>
    </source>
</evidence>
<accession>A0A9W8MG12</accession>
<comment type="cofactor">
    <cofactor evidence="1 9">
        <name>heme</name>
        <dbReference type="ChEBI" id="CHEBI:30413"/>
    </cofactor>
</comment>
<dbReference type="InterPro" id="IPR001128">
    <property type="entry name" value="Cyt_P450"/>
</dbReference>